<evidence type="ECO:0000256" key="1">
    <source>
        <dbReference type="SAM" id="Phobius"/>
    </source>
</evidence>
<dbReference type="AlphaFoldDB" id="A0A930YDU7"/>
<dbReference type="Proteomes" id="UP000640489">
    <property type="component" value="Unassembled WGS sequence"/>
</dbReference>
<keyword evidence="3" id="KW-1185">Reference proteome</keyword>
<reference evidence="2" key="1">
    <citation type="submission" date="2020-11" db="EMBL/GenBank/DDBJ databases">
        <title>Nocardioides sp. nov., isolated from Soil of Cynanchum wilfordii Hemsley rhizosphere.</title>
        <authorList>
            <person name="Lee J.-S."/>
            <person name="Suh M.K."/>
            <person name="Kim J.-S."/>
        </authorList>
    </citation>
    <scope>NUCLEOTIDE SEQUENCE</scope>
    <source>
        <strain evidence="2">KCTC 19275</strain>
    </source>
</reference>
<protein>
    <submittedName>
        <fullName evidence="2">Uncharacterized protein</fullName>
    </submittedName>
</protein>
<dbReference type="EMBL" id="JADKPN010000010">
    <property type="protein sequence ID" value="MBF4764651.1"/>
    <property type="molecule type" value="Genomic_DNA"/>
</dbReference>
<accession>A0A930YDU7</accession>
<feature type="transmembrane region" description="Helical" evidence="1">
    <location>
        <begin position="6"/>
        <end position="27"/>
    </location>
</feature>
<keyword evidence="1" id="KW-0812">Transmembrane</keyword>
<gene>
    <name evidence="2" type="ORF">ISU07_16085</name>
</gene>
<organism evidence="2 3">
    <name type="scientific">Nocardioides islandensis</name>
    <dbReference type="NCBI Taxonomy" id="433663"/>
    <lineage>
        <taxon>Bacteria</taxon>
        <taxon>Bacillati</taxon>
        <taxon>Actinomycetota</taxon>
        <taxon>Actinomycetes</taxon>
        <taxon>Propionibacteriales</taxon>
        <taxon>Nocardioidaceae</taxon>
        <taxon>Nocardioides</taxon>
    </lineage>
</organism>
<comment type="caution">
    <text evidence="2">The sequence shown here is derived from an EMBL/GenBank/DDBJ whole genome shotgun (WGS) entry which is preliminary data.</text>
</comment>
<name>A0A930YDU7_9ACTN</name>
<proteinExistence type="predicted"/>
<dbReference type="RefSeq" id="WP_194707836.1">
    <property type="nucleotide sequence ID" value="NZ_JADKPN010000010.1"/>
</dbReference>
<keyword evidence="1" id="KW-1133">Transmembrane helix</keyword>
<evidence type="ECO:0000313" key="2">
    <source>
        <dbReference type="EMBL" id="MBF4764651.1"/>
    </source>
</evidence>
<evidence type="ECO:0000313" key="3">
    <source>
        <dbReference type="Proteomes" id="UP000640489"/>
    </source>
</evidence>
<keyword evidence="1" id="KW-0472">Membrane</keyword>
<sequence length="178" mass="19738">MDGETVALVGGVLAVFGTLTGTVFTQARSDKRDRVRLASEERREERRLNVDAQRAREARLFDHRRAALLHVIEKYHSSAERAWNVEHDPTAPLPDADELEPLWQLLSQVDLYCGRESARLAREVHTTLSAWLHGTGPGTGDDRQGRAEAAFQAFLAAARSELGVPRSIDEATEEPAAE</sequence>